<dbReference type="SUPFAM" id="SSF51735">
    <property type="entry name" value="NAD(P)-binding Rossmann-fold domains"/>
    <property type="match status" value="1"/>
</dbReference>
<dbReference type="Pfam" id="PF03435">
    <property type="entry name" value="Sacchrp_dh_NADP"/>
    <property type="match status" value="1"/>
</dbReference>
<dbReference type="PANTHER" id="PTHR43796:SF2">
    <property type="entry name" value="CARBOXYNORSPERMIDINE SYNTHASE"/>
    <property type="match status" value="1"/>
</dbReference>
<feature type="domain" description="Saccharopine dehydrogenase-like C-terminal" evidence="2">
    <location>
        <begin position="150"/>
        <end position="397"/>
    </location>
</feature>
<evidence type="ECO:0000313" key="4">
    <source>
        <dbReference type="Proteomes" id="UP000264036"/>
    </source>
</evidence>
<dbReference type="Gene3D" id="3.30.360.10">
    <property type="entry name" value="Dihydrodipicolinate Reductase, domain 2"/>
    <property type="match status" value="1"/>
</dbReference>
<dbReference type="EMBL" id="DOEK01000046">
    <property type="protein sequence ID" value="HBP31906.1"/>
    <property type="molecule type" value="Genomic_DNA"/>
</dbReference>
<dbReference type="InterPro" id="IPR032095">
    <property type="entry name" value="Sacchrp_dh-like_C"/>
</dbReference>
<organism evidence="3 4">
    <name type="scientific">Advenella kashmirensis</name>
    <dbReference type="NCBI Taxonomy" id="310575"/>
    <lineage>
        <taxon>Bacteria</taxon>
        <taxon>Pseudomonadati</taxon>
        <taxon>Pseudomonadota</taxon>
        <taxon>Betaproteobacteria</taxon>
        <taxon>Burkholderiales</taxon>
        <taxon>Alcaligenaceae</taxon>
    </lineage>
</organism>
<comment type="caution">
    <text evidence="3">The sequence shown here is derived from an EMBL/GenBank/DDBJ whole genome shotgun (WGS) entry which is preliminary data.</text>
</comment>
<accession>A0A356LLS7</accession>
<feature type="domain" description="Saccharopine dehydrogenase NADP binding" evidence="1">
    <location>
        <begin position="5"/>
        <end position="146"/>
    </location>
</feature>
<dbReference type="Proteomes" id="UP000264036">
    <property type="component" value="Unassembled WGS sequence"/>
</dbReference>
<protein>
    <submittedName>
        <fullName evidence="3">Saccharopine dehydrogenase</fullName>
    </submittedName>
</protein>
<sequence length="461" mass="50841">MKRNVLIIGAGGVAHVAAHKCAQNNILLGDIHIASRTVAKCEAIIASIKDKGSKHGPGRLQAHALDALDIEATKTLIRETGSQIVINVGSPFLNMSVMAACIDTGAAYLDTAIHEDPDKVCEPPPWYGNHEWKRRDACKKAGVTALLGVGFDPGVVNAYGRFALDTYFDHVESIDIIDINAGSHGRYFATNFDPEINFREFTSTVWSWEQNRWKASKMFEHRQQWEMPVVGNHTTYLTGHDELHSMSKNLGVPNIRFWMGFGDHYINVFNVLNSLGLLSEKPVRTAEGDEIVPLKVIKAVLPDPASLAPGYTGKTCIGDLVKGTKNGMPQEVLIYNICDHEESYEEVGSQAISYTAGVPVVAAAMLIANGIWDAGHMTNVEELDPAPFIEQMNRMGLVTRVRDDKGDRVLEPQRELLMLAPQEEPNSTVAFDYFAHDQAVLAKSPPSRQHDMMAERQRLTG</sequence>
<dbReference type="Gene3D" id="3.40.50.720">
    <property type="entry name" value="NAD(P)-binding Rossmann-like Domain"/>
    <property type="match status" value="1"/>
</dbReference>
<dbReference type="PANTHER" id="PTHR43796">
    <property type="entry name" value="CARBOXYNORSPERMIDINE SYNTHASE"/>
    <property type="match status" value="1"/>
</dbReference>
<dbReference type="Pfam" id="PF16653">
    <property type="entry name" value="Sacchrp_dh_C"/>
    <property type="match status" value="1"/>
</dbReference>
<proteinExistence type="predicted"/>
<reference evidence="3 4" key="1">
    <citation type="journal article" date="2018" name="Nat. Biotechnol.">
        <title>A standardized bacterial taxonomy based on genome phylogeny substantially revises the tree of life.</title>
        <authorList>
            <person name="Parks D.H."/>
            <person name="Chuvochina M."/>
            <person name="Waite D.W."/>
            <person name="Rinke C."/>
            <person name="Skarshewski A."/>
            <person name="Chaumeil P.A."/>
            <person name="Hugenholtz P."/>
        </authorList>
    </citation>
    <scope>NUCLEOTIDE SEQUENCE [LARGE SCALE GENOMIC DNA]</scope>
    <source>
        <strain evidence="3">UBA10707</strain>
    </source>
</reference>
<evidence type="ECO:0000259" key="2">
    <source>
        <dbReference type="Pfam" id="PF16653"/>
    </source>
</evidence>
<evidence type="ECO:0000313" key="3">
    <source>
        <dbReference type="EMBL" id="HBP31906.1"/>
    </source>
</evidence>
<evidence type="ECO:0000259" key="1">
    <source>
        <dbReference type="Pfam" id="PF03435"/>
    </source>
</evidence>
<gene>
    <name evidence="3" type="ORF">DD666_21170</name>
</gene>
<dbReference type="InterPro" id="IPR005097">
    <property type="entry name" value="Sacchrp_dh_NADP-bd"/>
</dbReference>
<dbReference type="AlphaFoldDB" id="A0A356LLS7"/>
<name>A0A356LLS7_9BURK</name>
<dbReference type="InterPro" id="IPR036291">
    <property type="entry name" value="NAD(P)-bd_dom_sf"/>
</dbReference>